<comment type="similarity">
    <text evidence="1 2">Belongs to the phD/YefM antitoxin family.</text>
</comment>
<evidence type="ECO:0000256" key="1">
    <source>
        <dbReference type="ARBA" id="ARBA00009981"/>
    </source>
</evidence>
<evidence type="ECO:0000313" key="5">
    <source>
        <dbReference type="Proteomes" id="UP000748308"/>
    </source>
</evidence>
<sequence length="98" mass="11311">MKVYTYSEARQRLASLLDQSRREGKVQIRRRDGQVFVLQPVATLGSPLDVPAVKANLRPGELGDLIREGRESADRFWDDTLPNGRMRPARPKRRRRDP</sequence>
<comment type="function">
    <text evidence="2">Antitoxin component of a type II toxin-antitoxin (TA) system.</text>
</comment>
<dbReference type="Pfam" id="PF02604">
    <property type="entry name" value="PhdYeFM_antitox"/>
    <property type="match status" value="1"/>
</dbReference>
<reference evidence="4" key="1">
    <citation type="submission" date="2019-03" db="EMBL/GenBank/DDBJ databases">
        <title>Lake Tanganyika Metagenome-Assembled Genomes (MAGs).</title>
        <authorList>
            <person name="Tran P."/>
        </authorList>
    </citation>
    <scope>NUCLEOTIDE SEQUENCE</scope>
    <source>
        <strain evidence="4">M_DeepCast_400m_m2_100</strain>
    </source>
</reference>
<dbReference type="SUPFAM" id="SSF143120">
    <property type="entry name" value="YefM-like"/>
    <property type="match status" value="1"/>
</dbReference>
<evidence type="ECO:0000313" key="4">
    <source>
        <dbReference type="EMBL" id="MBM3317945.1"/>
    </source>
</evidence>
<dbReference type="AlphaFoldDB" id="A0A937X9D9"/>
<evidence type="ECO:0000256" key="3">
    <source>
        <dbReference type="SAM" id="MobiDB-lite"/>
    </source>
</evidence>
<gene>
    <name evidence="4" type="ORF">FJY75_08825</name>
</gene>
<feature type="region of interest" description="Disordered" evidence="3">
    <location>
        <begin position="76"/>
        <end position="98"/>
    </location>
</feature>
<protein>
    <recommendedName>
        <fullName evidence="2">Antitoxin</fullName>
    </recommendedName>
</protein>
<dbReference type="InterPro" id="IPR036165">
    <property type="entry name" value="YefM-like_sf"/>
</dbReference>
<evidence type="ECO:0000256" key="2">
    <source>
        <dbReference type="RuleBase" id="RU362080"/>
    </source>
</evidence>
<accession>A0A937X9D9</accession>
<name>A0A937X9D9_UNCEI</name>
<dbReference type="Proteomes" id="UP000748308">
    <property type="component" value="Unassembled WGS sequence"/>
</dbReference>
<comment type="caution">
    <text evidence="4">The sequence shown here is derived from an EMBL/GenBank/DDBJ whole genome shotgun (WGS) entry which is preliminary data.</text>
</comment>
<dbReference type="EMBL" id="VGIY01000224">
    <property type="protein sequence ID" value="MBM3317945.1"/>
    <property type="molecule type" value="Genomic_DNA"/>
</dbReference>
<proteinExistence type="inferred from homology"/>
<dbReference type="InterPro" id="IPR006442">
    <property type="entry name" value="Antitoxin_Phd/YefM"/>
</dbReference>
<organism evidence="4 5">
    <name type="scientific">Eiseniibacteriota bacterium</name>
    <dbReference type="NCBI Taxonomy" id="2212470"/>
    <lineage>
        <taxon>Bacteria</taxon>
        <taxon>Candidatus Eiseniibacteriota</taxon>
    </lineage>
</organism>
<feature type="compositionally biased region" description="Basic residues" evidence="3">
    <location>
        <begin position="87"/>
        <end position="98"/>
    </location>
</feature>
<dbReference type="Gene3D" id="3.40.1620.10">
    <property type="entry name" value="YefM-like domain"/>
    <property type="match status" value="1"/>
</dbReference>